<name>A0ABP5T1M6_9ACTN</name>
<gene>
    <name evidence="3" type="ORF">GCM10010170_025280</name>
</gene>
<keyword evidence="2" id="KW-0472">Membrane</keyword>
<comment type="caution">
    <text evidence="3">The sequence shown here is derived from an EMBL/GenBank/DDBJ whole genome shotgun (WGS) entry which is preliminary data.</text>
</comment>
<evidence type="ECO:0000256" key="1">
    <source>
        <dbReference type="SAM" id="MobiDB-lite"/>
    </source>
</evidence>
<feature type="transmembrane region" description="Helical" evidence="2">
    <location>
        <begin position="21"/>
        <end position="40"/>
    </location>
</feature>
<organism evidence="3 4">
    <name type="scientific">Dactylosporangium salmoneum</name>
    <dbReference type="NCBI Taxonomy" id="53361"/>
    <lineage>
        <taxon>Bacteria</taxon>
        <taxon>Bacillati</taxon>
        <taxon>Actinomycetota</taxon>
        <taxon>Actinomycetes</taxon>
        <taxon>Micromonosporales</taxon>
        <taxon>Micromonosporaceae</taxon>
        <taxon>Dactylosporangium</taxon>
    </lineage>
</organism>
<evidence type="ECO:0000313" key="4">
    <source>
        <dbReference type="Proteomes" id="UP001501444"/>
    </source>
</evidence>
<feature type="compositionally biased region" description="Acidic residues" evidence="1">
    <location>
        <begin position="278"/>
        <end position="297"/>
    </location>
</feature>
<feature type="transmembrane region" description="Helical" evidence="2">
    <location>
        <begin position="114"/>
        <end position="133"/>
    </location>
</feature>
<dbReference type="Proteomes" id="UP001501444">
    <property type="component" value="Unassembled WGS sequence"/>
</dbReference>
<proteinExistence type="predicted"/>
<feature type="transmembrane region" description="Helical" evidence="2">
    <location>
        <begin position="52"/>
        <end position="76"/>
    </location>
</feature>
<accession>A0ABP5T1M6</accession>
<feature type="transmembrane region" description="Helical" evidence="2">
    <location>
        <begin position="88"/>
        <end position="108"/>
    </location>
</feature>
<dbReference type="EMBL" id="BAAARV010000021">
    <property type="protein sequence ID" value="GAA2341657.1"/>
    <property type="molecule type" value="Genomic_DNA"/>
</dbReference>
<evidence type="ECO:0000256" key="2">
    <source>
        <dbReference type="SAM" id="Phobius"/>
    </source>
</evidence>
<keyword evidence="4" id="KW-1185">Reference proteome</keyword>
<sequence>MPRLPAATSPTPRSVGVERSAYAFYCVAALGSSIGQIWVGVDVPPWPATVPIWLRVVLVLPFAIVLDLGGAVTSAFADTRQRLGENAYGWRMLSAASVTLAVGINIIGHATSPYLATVFGGLGTFAYTVWLLHSSARRRDALRTADKLRNTAPAYGLPQWWREPAITRRARTLAIEHSLGLHESLTAARTQLAAETRRAALATHIEAKIRARHADDPILASIAATTTSVDDVAQALMDMTDIEGWARSIAADIQPPEPAPAPVRPNEAQPDQSHDLDFDADEDEAKTDAREEDESASDGEQPTGPHAELAKLVPANATTYARWRTLWVVIRERPDVANKQLAEDLEMSVRTVQRIRAVGAAGHLDAPQPLNLLPGSHQWNLHRRN</sequence>
<keyword evidence="2" id="KW-1133">Transmembrane helix</keyword>
<protein>
    <recommendedName>
        <fullName evidence="5">DUF2637 domain-containing protein</fullName>
    </recommendedName>
</protein>
<reference evidence="4" key="1">
    <citation type="journal article" date="2019" name="Int. J. Syst. Evol. Microbiol.">
        <title>The Global Catalogue of Microorganisms (GCM) 10K type strain sequencing project: providing services to taxonomists for standard genome sequencing and annotation.</title>
        <authorList>
            <consortium name="The Broad Institute Genomics Platform"/>
            <consortium name="The Broad Institute Genome Sequencing Center for Infectious Disease"/>
            <person name="Wu L."/>
            <person name="Ma J."/>
        </authorList>
    </citation>
    <scope>NUCLEOTIDE SEQUENCE [LARGE SCALE GENOMIC DNA]</scope>
    <source>
        <strain evidence="4">JCM 3272</strain>
    </source>
</reference>
<feature type="region of interest" description="Disordered" evidence="1">
    <location>
        <begin position="253"/>
        <end position="309"/>
    </location>
</feature>
<evidence type="ECO:0000313" key="3">
    <source>
        <dbReference type="EMBL" id="GAA2341657.1"/>
    </source>
</evidence>
<evidence type="ECO:0008006" key="5">
    <source>
        <dbReference type="Google" id="ProtNLM"/>
    </source>
</evidence>
<keyword evidence="2" id="KW-0812">Transmembrane</keyword>